<keyword evidence="4" id="KW-1185">Reference proteome</keyword>
<dbReference type="InterPro" id="IPR029068">
    <property type="entry name" value="Glyas_Bleomycin-R_OHBP_Dase"/>
</dbReference>
<dbReference type="PROSITE" id="PS51819">
    <property type="entry name" value="VOC"/>
    <property type="match status" value="2"/>
</dbReference>
<protein>
    <recommendedName>
        <fullName evidence="2">VOC domain-containing protein</fullName>
    </recommendedName>
</protein>
<dbReference type="Proteomes" id="UP001055453">
    <property type="component" value="Chromosome"/>
</dbReference>
<sequence length="331" mass="37426">MSSKTDVQVQRITAIGLTVTNCVGVTRRRHRSLDFYTQALLFELVSDITVEGQDYSDLEGVPGAKIRIVTLRLGDELIKLMEYLNIQGKPIPNDSQSNDLWFQHLAIVVSDMDRAYAHLRSFHIEPISVSPQTIPPENEASGGVRAFKFKDPDGHDLELIWFPPDKGKDKWHQKNHHLFLGIDHSAIAISDTEQSLHFYRDLLGMQIDSRSLNWRATQSRLDNLAGAEVKITALRPVQDGVGIELLDYILPGKGRPIPSDWKICDIAHIQIELVVNNLEQLVDKLRRNGVQFVPSRIVQFSDRSFPYQQGCLVKDPDGHAILLIAEWALLN</sequence>
<accession>A0ABM7Z8W2</accession>
<dbReference type="Gene3D" id="3.10.180.10">
    <property type="entry name" value="2,3-Dihydroxybiphenyl 1,2-Dioxygenase, domain 1"/>
    <property type="match status" value="2"/>
</dbReference>
<dbReference type="PANTHER" id="PTHR43048">
    <property type="entry name" value="METHYLMALONYL-COA EPIMERASE"/>
    <property type="match status" value="1"/>
</dbReference>
<dbReference type="RefSeq" id="WP_251957201.1">
    <property type="nucleotide sequence ID" value="NZ_AP025732.1"/>
</dbReference>
<feature type="domain" description="VOC" evidence="2">
    <location>
        <begin position="181"/>
        <end position="326"/>
    </location>
</feature>
<dbReference type="EMBL" id="AP025732">
    <property type="protein sequence ID" value="BDI19648.1"/>
    <property type="molecule type" value="Genomic_DNA"/>
</dbReference>
<dbReference type="InterPro" id="IPR004360">
    <property type="entry name" value="Glyas_Fos-R_dOase_dom"/>
</dbReference>
<evidence type="ECO:0000313" key="3">
    <source>
        <dbReference type="EMBL" id="BDI19648.1"/>
    </source>
</evidence>
<evidence type="ECO:0000313" key="4">
    <source>
        <dbReference type="Proteomes" id="UP001055453"/>
    </source>
</evidence>
<dbReference type="InterPro" id="IPR037523">
    <property type="entry name" value="VOC_core"/>
</dbReference>
<feature type="domain" description="VOC" evidence="2">
    <location>
        <begin position="18"/>
        <end position="162"/>
    </location>
</feature>
<dbReference type="InterPro" id="IPR051785">
    <property type="entry name" value="MMCE/EMCE_epimerase"/>
</dbReference>
<proteinExistence type="predicted"/>
<dbReference type="SUPFAM" id="SSF54593">
    <property type="entry name" value="Glyoxalase/Bleomycin resistance protein/Dihydroxybiphenyl dioxygenase"/>
    <property type="match status" value="2"/>
</dbReference>
<evidence type="ECO:0000259" key="2">
    <source>
        <dbReference type="PROSITE" id="PS51819"/>
    </source>
</evidence>
<organism evidence="3 4">
    <name type="scientific">Nostoc cf. commune SO-36</name>
    <dbReference type="NCBI Taxonomy" id="449208"/>
    <lineage>
        <taxon>Bacteria</taxon>
        <taxon>Bacillati</taxon>
        <taxon>Cyanobacteriota</taxon>
        <taxon>Cyanophyceae</taxon>
        <taxon>Nostocales</taxon>
        <taxon>Nostocaceae</taxon>
        <taxon>Nostoc</taxon>
    </lineage>
</organism>
<reference evidence="3" key="1">
    <citation type="submission" date="2022-04" db="EMBL/GenBank/DDBJ databases">
        <title>Complete genome sequence of a cyanobacterium, Nostoc sp. SO-36, isolated in Antarctica.</title>
        <authorList>
            <person name="Kanesaki Y."/>
            <person name="Effendi D."/>
            <person name="Sakamoto T."/>
            <person name="Ohtani S."/>
            <person name="Awai K."/>
        </authorList>
    </citation>
    <scope>NUCLEOTIDE SEQUENCE</scope>
    <source>
        <strain evidence="3">SO-36</strain>
    </source>
</reference>
<keyword evidence="1" id="KW-0479">Metal-binding</keyword>
<name>A0ABM7Z8W2_NOSCO</name>
<dbReference type="PANTHER" id="PTHR43048:SF3">
    <property type="entry name" value="METHYLMALONYL-COA EPIMERASE, MITOCHONDRIAL"/>
    <property type="match status" value="1"/>
</dbReference>
<dbReference type="Pfam" id="PF00903">
    <property type="entry name" value="Glyoxalase"/>
    <property type="match status" value="2"/>
</dbReference>
<gene>
    <name evidence="3" type="ORF">ANSO36C_54500</name>
</gene>
<evidence type="ECO:0000256" key="1">
    <source>
        <dbReference type="ARBA" id="ARBA00022723"/>
    </source>
</evidence>